<dbReference type="Proteomes" id="UP001145114">
    <property type="component" value="Unassembled WGS sequence"/>
</dbReference>
<name>A0ACC1H9N0_9FUNG</name>
<proteinExistence type="predicted"/>
<comment type="caution">
    <text evidence="1">The sequence shown here is derived from an EMBL/GenBank/DDBJ whole genome shotgun (WGS) entry which is preliminary data.</text>
</comment>
<evidence type="ECO:0000313" key="2">
    <source>
        <dbReference type="Proteomes" id="UP001145114"/>
    </source>
</evidence>
<keyword evidence="2" id="KW-1185">Reference proteome</keyword>
<feature type="non-terminal residue" evidence="1">
    <location>
        <position position="233"/>
    </location>
</feature>
<gene>
    <name evidence="1" type="ORF">EV182_008095</name>
</gene>
<feature type="non-terminal residue" evidence="1">
    <location>
        <position position="1"/>
    </location>
</feature>
<reference evidence="1" key="1">
    <citation type="submission" date="2022-06" db="EMBL/GenBank/DDBJ databases">
        <title>Phylogenomic reconstructions and comparative analyses of Kickxellomycotina fungi.</title>
        <authorList>
            <person name="Reynolds N.K."/>
            <person name="Stajich J.E."/>
            <person name="Barry K."/>
            <person name="Grigoriev I.V."/>
            <person name="Crous P."/>
            <person name="Smith M.E."/>
        </authorList>
    </citation>
    <scope>NUCLEOTIDE SEQUENCE</scope>
    <source>
        <strain evidence="1">RSA 2271</strain>
    </source>
</reference>
<dbReference type="EMBL" id="JAMZIH010009158">
    <property type="protein sequence ID" value="KAJ1670626.1"/>
    <property type="molecule type" value="Genomic_DNA"/>
</dbReference>
<sequence length="233" mass="25579">QRYLQLVQQGSVKEALDYSRENFAPYFASNSGQEGALKLASSISALQDKAGDDATRTSRRTDDEVSGTLSGLPPLSSGHRTPLVENILSLMGVLVYANRLESSPYKDLFAATQWEEVAQLFTHAFCTLLGIASESPLATAVRAGSLALPVIIKMSRLVQNSKVEWSRQDELPAEVPLPDNLRFHSVFICPVSKERATKKNPPMMMPCGHVICKESLEKLAKDTRPSIPSMGRF</sequence>
<accession>A0ACC1H9N0</accession>
<evidence type="ECO:0000313" key="1">
    <source>
        <dbReference type="EMBL" id="KAJ1670626.1"/>
    </source>
</evidence>
<organism evidence="1 2">
    <name type="scientific">Spiromyces aspiralis</name>
    <dbReference type="NCBI Taxonomy" id="68401"/>
    <lineage>
        <taxon>Eukaryota</taxon>
        <taxon>Fungi</taxon>
        <taxon>Fungi incertae sedis</taxon>
        <taxon>Zoopagomycota</taxon>
        <taxon>Kickxellomycotina</taxon>
        <taxon>Kickxellomycetes</taxon>
        <taxon>Kickxellales</taxon>
        <taxon>Kickxellaceae</taxon>
        <taxon>Spiromyces</taxon>
    </lineage>
</organism>
<protein>
    <submittedName>
        <fullName evidence="1">Uncharacterized protein</fullName>
    </submittedName>
</protein>